<proteinExistence type="predicted"/>
<dbReference type="Pfam" id="PF09527">
    <property type="entry name" value="ATPase_gene1"/>
    <property type="match status" value="1"/>
</dbReference>
<keyword evidence="1" id="KW-1133">Transmembrane helix</keyword>
<evidence type="ECO:0008006" key="4">
    <source>
        <dbReference type="Google" id="ProtNLM"/>
    </source>
</evidence>
<dbReference type="HOGENOM" id="CLU_162455_0_0_7"/>
<evidence type="ECO:0000256" key="1">
    <source>
        <dbReference type="SAM" id="Phobius"/>
    </source>
</evidence>
<keyword evidence="1" id="KW-0812">Transmembrane</keyword>
<feature type="transmembrane region" description="Helical" evidence="1">
    <location>
        <begin position="27"/>
        <end position="49"/>
    </location>
</feature>
<organism evidence="2 3">
    <name type="scientific">Anaeromyxobacter dehalogenans (strain ATCC BAA-258 / DSM 21875 / 2CP-1)</name>
    <dbReference type="NCBI Taxonomy" id="455488"/>
    <lineage>
        <taxon>Bacteria</taxon>
        <taxon>Pseudomonadati</taxon>
        <taxon>Myxococcota</taxon>
        <taxon>Myxococcia</taxon>
        <taxon>Myxococcales</taxon>
        <taxon>Cystobacterineae</taxon>
        <taxon>Anaeromyxobacteraceae</taxon>
        <taxon>Anaeromyxobacter</taxon>
    </lineage>
</organism>
<feature type="transmembrane region" description="Helical" evidence="1">
    <location>
        <begin position="61"/>
        <end position="83"/>
    </location>
</feature>
<name>B8JCU4_ANAD2</name>
<keyword evidence="3" id="KW-1185">Reference proteome</keyword>
<protein>
    <recommendedName>
        <fullName evidence="4">ATP synthase protein I</fullName>
    </recommendedName>
</protein>
<gene>
    <name evidence="2" type="ordered locus">A2cp1_4497</name>
</gene>
<accession>B8JCU4</accession>
<keyword evidence="1" id="KW-0472">Membrane</keyword>
<reference evidence="2" key="1">
    <citation type="submission" date="2009-01" db="EMBL/GenBank/DDBJ databases">
        <title>Complete sequence of Anaeromyxobacter dehalogenans 2CP-1.</title>
        <authorList>
            <consortium name="US DOE Joint Genome Institute"/>
            <person name="Lucas S."/>
            <person name="Copeland A."/>
            <person name="Lapidus A."/>
            <person name="Glavina del Rio T."/>
            <person name="Dalin E."/>
            <person name="Tice H."/>
            <person name="Bruce D."/>
            <person name="Goodwin L."/>
            <person name="Pitluck S."/>
            <person name="Saunders E."/>
            <person name="Brettin T."/>
            <person name="Detter J.C."/>
            <person name="Han C."/>
            <person name="Larimer F."/>
            <person name="Land M."/>
            <person name="Hauser L."/>
            <person name="Kyrpides N."/>
            <person name="Ovchinnikova G."/>
            <person name="Beliaev A.S."/>
            <person name="Richardson P."/>
        </authorList>
    </citation>
    <scope>NUCLEOTIDE SEQUENCE</scope>
    <source>
        <strain evidence="2">2CP-1</strain>
    </source>
</reference>
<evidence type="ECO:0000313" key="2">
    <source>
        <dbReference type="EMBL" id="ACL67814.1"/>
    </source>
</evidence>
<evidence type="ECO:0000313" key="3">
    <source>
        <dbReference type="Proteomes" id="UP000007089"/>
    </source>
</evidence>
<dbReference type="KEGG" id="acp:A2cp1_4497"/>
<dbReference type="InterPro" id="IPR032820">
    <property type="entry name" value="ATPase_put"/>
</dbReference>
<dbReference type="AlphaFoldDB" id="B8JCU4"/>
<dbReference type="Proteomes" id="UP000007089">
    <property type="component" value="Chromosome"/>
</dbReference>
<sequence>MPGPSDRERRDPETKGLSNLAEGYRKAAPYMGASTTLVASIGLFAWAGHWLDGKLGNETPWFLLLGSLLGMVGGFVSFFRTVLGSGKKDR</sequence>
<dbReference type="EMBL" id="CP001359">
    <property type="protein sequence ID" value="ACL67814.1"/>
    <property type="molecule type" value="Genomic_DNA"/>
</dbReference>
<dbReference type="RefSeq" id="WP_015935492.1">
    <property type="nucleotide sequence ID" value="NC_011891.1"/>
</dbReference>